<evidence type="ECO:0000256" key="6">
    <source>
        <dbReference type="ARBA" id="ARBA00023186"/>
    </source>
</evidence>
<dbReference type="PROSITE" id="PS00751">
    <property type="entry name" value="TCP1_2"/>
    <property type="match status" value="1"/>
</dbReference>
<dbReference type="GO" id="GO:0051082">
    <property type="term" value="F:unfolded protein binding"/>
    <property type="evidence" value="ECO:0007669"/>
    <property type="project" value="InterPro"/>
</dbReference>
<name>A0A1X6PEK4_PORUM</name>
<dbReference type="GO" id="GO:0005832">
    <property type="term" value="C:chaperonin-containing T-complex"/>
    <property type="evidence" value="ECO:0007669"/>
    <property type="project" value="InterPro"/>
</dbReference>
<dbReference type="NCBIfam" id="NF041083">
    <property type="entry name" value="thermosome_beta"/>
    <property type="match status" value="1"/>
</dbReference>
<sequence length="545" mass="56978">MFGGGGGGAAGGMPFGMNVVPSVLQQGASEDRGEGARMNAFVGALAVTDLVKTTLGPKGMDKILQSTGGDVQVTNDGATILKSIHIDNAAAKVLVDISKTQDDEVGDGTTSVCCLAGELLREAEKLLDLKMHPQTVVSGYRLAATAAAKALEAAAVDHGTDVDAFRVDLLNIARTTLSSKVLSQAKELFAKISVDAVLRLKGSTNLDHVQIIKKAGGSLADSWLEPGFILEKKLGVGQPKRIENANILIANTAMDTDKVKIYASRVRVDSLTRVAAIEQAEAEKMTAKVNKILAHGCNVFINRQLIYNRPEQAFTAAGVMAIEHADFDGVERLALVTGGEIVSTFDDPSAVSLGHCDVVSEDMIGEDAVIRFSGCKSGAACTIVLRGATGQLLDEAERSLHDALCVLSQTAVDTRTVLGGGAAEALMARAVDELAPTVAGKASLAVEAFARALRALPAIIADNAGYDSAELVAQLRAAHAAGDAEAGLDMNRGTIGNVRALGITESFKLKRQMLSSAVEAAEMIIRVDDIIKAAPRARDNPHPHM</sequence>
<dbReference type="Proteomes" id="UP000218209">
    <property type="component" value="Unassembled WGS sequence"/>
</dbReference>
<evidence type="ECO:0000256" key="5">
    <source>
        <dbReference type="ARBA" id="ARBA00022840"/>
    </source>
</evidence>
<comment type="similarity">
    <text evidence="2 8">Belongs to the TCP-1 chaperonin family.</text>
</comment>
<dbReference type="Gene3D" id="3.50.7.10">
    <property type="entry name" value="GroEL"/>
    <property type="match status" value="1"/>
</dbReference>
<gene>
    <name evidence="9" type="ORF">BU14_0082s0053</name>
</gene>
<dbReference type="EMBL" id="KV918794">
    <property type="protein sequence ID" value="OSX79288.1"/>
    <property type="molecule type" value="Genomic_DNA"/>
</dbReference>
<dbReference type="AlphaFoldDB" id="A0A1X6PEK4"/>
<dbReference type="Gene3D" id="3.30.260.10">
    <property type="entry name" value="TCP-1-like chaperonin intermediate domain"/>
    <property type="match status" value="1"/>
</dbReference>
<dbReference type="InterPro" id="IPR012716">
    <property type="entry name" value="Chap_CCT_beta"/>
</dbReference>
<evidence type="ECO:0000256" key="3">
    <source>
        <dbReference type="ARBA" id="ARBA00022490"/>
    </source>
</evidence>
<evidence type="ECO:0000256" key="8">
    <source>
        <dbReference type="RuleBase" id="RU004187"/>
    </source>
</evidence>
<evidence type="ECO:0000313" key="10">
    <source>
        <dbReference type="Proteomes" id="UP000218209"/>
    </source>
</evidence>
<protein>
    <recommendedName>
        <fullName evidence="7">CCT-beta</fullName>
    </recommendedName>
</protein>
<comment type="subcellular location">
    <subcellularLocation>
        <location evidence="1">Cytoplasm</location>
    </subcellularLocation>
</comment>
<dbReference type="PROSITE" id="PS00750">
    <property type="entry name" value="TCP1_1"/>
    <property type="match status" value="1"/>
</dbReference>
<dbReference type="Pfam" id="PF00118">
    <property type="entry name" value="Cpn60_TCP1"/>
    <property type="match status" value="1"/>
</dbReference>
<organism evidence="9 10">
    <name type="scientific">Porphyra umbilicalis</name>
    <name type="common">Purple laver</name>
    <name type="synonym">Red alga</name>
    <dbReference type="NCBI Taxonomy" id="2786"/>
    <lineage>
        <taxon>Eukaryota</taxon>
        <taxon>Rhodophyta</taxon>
        <taxon>Bangiophyceae</taxon>
        <taxon>Bangiales</taxon>
        <taxon>Bangiaceae</taxon>
        <taxon>Porphyra</taxon>
    </lineage>
</organism>
<dbReference type="InterPro" id="IPR027409">
    <property type="entry name" value="GroEL-like_apical_dom_sf"/>
</dbReference>
<keyword evidence="4 8" id="KW-0547">Nucleotide-binding</keyword>
<dbReference type="SUPFAM" id="SSF52029">
    <property type="entry name" value="GroEL apical domain-like"/>
    <property type="match status" value="1"/>
</dbReference>
<dbReference type="GO" id="GO:0005524">
    <property type="term" value="F:ATP binding"/>
    <property type="evidence" value="ECO:0007669"/>
    <property type="project" value="UniProtKB-KW"/>
</dbReference>
<dbReference type="SUPFAM" id="SSF48592">
    <property type="entry name" value="GroEL equatorial domain-like"/>
    <property type="match status" value="1"/>
</dbReference>
<dbReference type="InterPro" id="IPR027410">
    <property type="entry name" value="TCP-1-like_intermed_sf"/>
</dbReference>
<dbReference type="GO" id="GO:0016887">
    <property type="term" value="F:ATP hydrolysis activity"/>
    <property type="evidence" value="ECO:0007669"/>
    <property type="project" value="InterPro"/>
</dbReference>
<dbReference type="GO" id="GO:0140662">
    <property type="term" value="F:ATP-dependent protein folding chaperone"/>
    <property type="evidence" value="ECO:0007669"/>
    <property type="project" value="InterPro"/>
</dbReference>
<dbReference type="PANTHER" id="PTHR11353">
    <property type="entry name" value="CHAPERONIN"/>
    <property type="match status" value="1"/>
</dbReference>
<proteinExistence type="inferred from homology"/>
<evidence type="ECO:0000313" key="9">
    <source>
        <dbReference type="EMBL" id="OSX79288.1"/>
    </source>
</evidence>
<dbReference type="FunFam" id="1.10.560.10:FF:000017">
    <property type="entry name" value="T-complex protein 1 subunit eta"/>
    <property type="match status" value="1"/>
</dbReference>
<dbReference type="FunFam" id="3.50.7.10:FF:000002">
    <property type="entry name" value="T-complex protein 1 subunit beta"/>
    <property type="match status" value="1"/>
</dbReference>
<keyword evidence="6 8" id="KW-0143">Chaperone</keyword>
<accession>A0A1X6PEK4</accession>
<dbReference type="CDD" id="cd03336">
    <property type="entry name" value="TCP1_beta"/>
    <property type="match status" value="1"/>
</dbReference>
<dbReference type="OrthoDB" id="10248520at2759"/>
<evidence type="ECO:0000256" key="7">
    <source>
        <dbReference type="ARBA" id="ARBA00033237"/>
    </source>
</evidence>
<dbReference type="Gene3D" id="1.10.560.10">
    <property type="entry name" value="GroEL-like equatorial domain"/>
    <property type="match status" value="1"/>
</dbReference>
<evidence type="ECO:0000256" key="4">
    <source>
        <dbReference type="ARBA" id="ARBA00022741"/>
    </source>
</evidence>
<dbReference type="PROSITE" id="PS00995">
    <property type="entry name" value="TCP1_3"/>
    <property type="match status" value="1"/>
</dbReference>
<dbReference type="InterPro" id="IPR027413">
    <property type="entry name" value="GROEL-like_equatorial_sf"/>
</dbReference>
<dbReference type="NCBIfam" id="TIGR02341">
    <property type="entry name" value="chap_CCT_beta"/>
    <property type="match status" value="1"/>
</dbReference>
<keyword evidence="5 8" id="KW-0067">ATP-binding</keyword>
<evidence type="ECO:0000256" key="2">
    <source>
        <dbReference type="ARBA" id="ARBA00008020"/>
    </source>
</evidence>
<keyword evidence="10" id="KW-1185">Reference proteome</keyword>
<dbReference type="InterPro" id="IPR017998">
    <property type="entry name" value="Chaperone_TCP-1"/>
</dbReference>
<keyword evidence="3" id="KW-0963">Cytoplasm</keyword>
<dbReference type="InterPro" id="IPR002423">
    <property type="entry name" value="Cpn60/GroEL/TCP-1"/>
</dbReference>
<dbReference type="PRINTS" id="PR00304">
    <property type="entry name" value="TCOMPLEXTCP1"/>
</dbReference>
<dbReference type="SUPFAM" id="SSF54849">
    <property type="entry name" value="GroEL-intermediate domain like"/>
    <property type="match status" value="1"/>
</dbReference>
<dbReference type="InterPro" id="IPR002194">
    <property type="entry name" value="Chaperonin_TCP-1_CS"/>
</dbReference>
<dbReference type="InterPro" id="IPR053374">
    <property type="entry name" value="TCP-1_chaperonin"/>
</dbReference>
<evidence type="ECO:0000256" key="1">
    <source>
        <dbReference type="ARBA" id="ARBA00004496"/>
    </source>
</evidence>
<reference evidence="9 10" key="1">
    <citation type="submission" date="2017-03" db="EMBL/GenBank/DDBJ databases">
        <title>WGS assembly of Porphyra umbilicalis.</title>
        <authorList>
            <person name="Brawley S.H."/>
            <person name="Blouin N.A."/>
            <person name="Ficko-Blean E."/>
            <person name="Wheeler G.L."/>
            <person name="Lohr M."/>
            <person name="Goodson H.V."/>
            <person name="Jenkins J.W."/>
            <person name="Blaby-Haas C.E."/>
            <person name="Helliwell K.E."/>
            <person name="Chan C."/>
            <person name="Marriage T."/>
            <person name="Bhattacharya D."/>
            <person name="Klein A.S."/>
            <person name="Badis Y."/>
            <person name="Brodie J."/>
            <person name="Cao Y."/>
            <person name="Collen J."/>
            <person name="Dittami S.M."/>
            <person name="Gachon C.M."/>
            <person name="Green B.R."/>
            <person name="Karpowicz S."/>
            <person name="Kim J.W."/>
            <person name="Kudahl U."/>
            <person name="Lin S."/>
            <person name="Michel G."/>
            <person name="Mittag M."/>
            <person name="Olson B.J."/>
            <person name="Pangilinan J."/>
            <person name="Peng Y."/>
            <person name="Qiu H."/>
            <person name="Shu S."/>
            <person name="Singer J.T."/>
            <person name="Smith A.G."/>
            <person name="Sprecher B.N."/>
            <person name="Wagner V."/>
            <person name="Wang W."/>
            <person name="Wang Z.-Y."/>
            <person name="Yan J."/>
            <person name="Yarish C."/>
            <person name="Zoeuner-Riek S."/>
            <person name="Zhuang Y."/>
            <person name="Zou Y."/>
            <person name="Lindquist E.A."/>
            <person name="Grimwood J."/>
            <person name="Barry K."/>
            <person name="Rokhsar D.S."/>
            <person name="Schmutz J."/>
            <person name="Stiller J.W."/>
            <person name="Grossman A.R."/>
            <person name="Prochnik S.E."/>
        </authorList>
    </citation>
    <scope>NUCLEOTIDE SEQUENCE [LARGE SCALE GENOMIC DNA]</scope>
    <source>
        <strain evidence="9">4086291</strain>
    </source>
</reference>